<dbReference type="Proteomes" id="UP000315534">
    <property type="component" value="Unassembled WGS sequence"/>
</dbReference>
<proteinExistence type="predicted"/>
<evidence type="ECO:0000313" key="3">
    <source>
        <dbReference type="Proteomes" id="UP000315534"/>
    </source>
</evidence>
<comment type="caution">
    <text evidence="2">The sequence shown here is derived from an EMBL/GenBank/DDBJ whole genome shotgun (WGS) entry which is preliminary data.</text>
</comment>
<dbReference type="InterPro" id="IPR047654">
    <property type="entry name" value="IS1634_transpos"/>
</dbReference>
<accession>A0A523XL05</accession>
<reference evidence="2 3" key="1">
    <citation type="submission" date="2019-03" db="EMBL/GenBank/DDBJ databases">
        <title>Metabolic potential of uncultured bacteria and archaea associated with petroleum seepage in deep-sea sediments.</title>
        <authorList>
            <person name="Dong X."/>
            <person name="Hubert C."/>
        </authorList>
    </citation>
    <scope>NUCLEOTIDE SEQUENCE [LARGE SCALE GENOMIC DNA]</scope>
    <source>
        <strain evidence="2">E29_bin36</strain>
    </source>
</reference>
<name>A0A523XL05_UNCT6</name>
<dbReference type="Pfam" id="PF14104">
    <property type="entry name" value="DUF4277"/>
    <property type="match status" value="1"/>
</dbReference>
<dbReference type="AlphaFoldDB" id="A0A523XL05"/>
<gene>
    <name evidence="2" type="ORF">E3J38_06480</name>
</gene>
<dbReference type="PANTHER" id="PTHR34614:SF2">
    <property type="entry name" value="TRANSPOSASE IS4-LIKE DOMAIN-CONTAINING PROTEIN"/>
    <property type="match status" value="1"/>
</dbReference>
<evidence type="ECO:0000259" key="1">
    <source>
        <dbReference type="Pfam" id="PF14104"/>
    </source>
</evidence>
<dbReference type="InterPro" id="IPR025457">
    <property type="entry name" value="DUF4277"/>
</dbReference>
<organism evidence="2 3">
    <name type="scientific">candidate division TA06 bacterium</name>
    <dbReference type="NCBI Taxonomy" id="2250710"/>
    <lineage>
        <taxon>Bacteria</taxon>
        <taxon>Bacteria division TA06</taxon>
    </lineage>
</organism>
<dbReference type="NCBIfam" id="NF033559">
    <property type="entry name" value="transpos_IS1634"/>
    <property type="match status" value="1"/>
</dbReference>
<evidence type="ECO:0000313" key="2">
    <source>
        <dbReference type="EMBL" id="TET79984.1"/>
    </source>
</evidence>
<protein>
    <submittedName>
        <fullName evidence="2">IS1634 family transposase</fullName>
    </submittedName>
</protein>
<dbReference type="PANTHER" id="PTHR34614">
    <property type="match status" value="1"/>
</dbReference>
<sequence length="567" mass="65723">MDQTNFDLDSKYIGVLPIVNHFLERLKFKEVLEKYLPPADERFKITPNQALGLLVRSLIVCRTPLYSVGEWAKQMVPNLLGLKPSQIGLLNDDRIGRALDRLFEADRSAMLTDFVVHMVEEFKIELEQFHNDSTTLTLHGEYIEADGHIERGKSTLVVTFGHNKDHRPDLKQLLWILTISEDGAVPVHFKVADGNTQDSTTHIETWEVLRRLVGSPQFLYVADCKLCSKENLHHIHEAGGWFITVLPRTRKEDSQFKEWLLTHTPDWKEIIRYPHPRRKDGPPDIFRAVESPIPDSDGYRLIWFHSSHKRERDAQSRQDRIVRAFKEMDKLKAKLEGPRCRYTTLEGVELAVKKILSDTGAQAWISHQIHQWKKESYRQERRGRPGKDMRWRRRVKMCFRLSWDIIEEKIQEDTLSDGVFPLLTNCSDLPILDVLTAYKSKQPFVEKRHDLLKNTLEVTPAFLKNISRLEAFLFLNFVGITVHALIERELRKAMEANSIEVLPLYPEGRDCRAPTTARIIEIFGNLQRHILSKSGKTIQRFAPELSDLQVQIIALLRLPLGLFAVDT</sequence>
<dbReference type="EMBL" id="SOIP01000380">
    <property type="protein sequence ID" value="TET79984.1"/>
    <property type="molecule type" value="Genomic_DNA"/>
</dbReference>
<feature type="domain" description="DUF4277" evidence="1">
    <location>
        <begin position="10"/>
        <end position="113"/>
    </location>
</feature>